<gene>
    <name evidence="1" type="ORF">LCGC14_2770030</name>
</gene>
<dbReference type="EMBL" id="LAZR01051156">
    <property type="protein sequence ID" value="KKK85763.1"/>
    <property type="molecule type" value="Genomic_DNA"/>
</dbReference>
<name>A0A0F8YWH1_9ZZZZ</name>
<feature type="non-terminal residue" evidence="1">
    <location>
        <position position="1"/>
    </location>
</feature>
<accession>A0A0F8YWH1</accession>
<dbReference type="AlphaFoldDB" id="A0A0F8YWH1"/>
<evidence type="ECO:0000313" key="1">
    <source>
        <dbReference type="EMBL" id="KKK85763.1"/>
    </source>
</evidence>
<reference evidence="1" key="1">
    <citation type="journal article" date="2015" name="Nature">
        <title>Complex archaea that bridge the gap between prokaryotes and eukaryotes.</title>
        <authorList>
            <person name="Spang A."/>
            <person name="Saw J.H."/>
            <person name="Jorgensen S.L."/>
            <person name="Zaremba-Niedzwiedzka K."/>
            <person name="Martijn J."/>
            <person name="Lind A.E."/>
            <person name="van Eijk R."/>
            <person name="Schleper C."/>
            <person name="Guy L."/>
            <person name="Ettema T.J."/>
        </authorList>
    </citation>
    <scope>NUCLEOTIDE SEQUENCE</scope>
</reference>
<sequence>FFACQFLEILTKVKADLPKDIYDMVIEFEKAEKLNPPQEKRAKQILTEDLMDESEKLGIEAKARLGEHKPEIKT</sequence>
<proteinExistence type="predicted"/>
<protein>
    <submittedName>
        <fullName evidence="1">Uncharacterized protein</fullName>
    </submittedName>
</protein>
<comment type="caution">
    <text evidence="1">The sequence shown here is derived from an EMBL/GenBank/DDBJ whole genome shotgun (WGS) entry which is preliminary data.</text>
</comment>
<organism evidence="1">
    <name type="scientific">marine sediment metagenome</name>
    <dbReference type="NCBI Taxonomy" id="412755"/>
    <lineage>
        <taxon>unclassified sequences</taxon>
        <taxon>metagenomes</taxon>
        <taxon>ecological metagenomes</taxon>
    </lineage>
</organism>